<dbReference type="PANTHER" id="PTHR42928:SF5">
    <property type="entry name" value="BLR1237 PROTEIN"/>
    <property type="match status" value="1"/>
</dbReference>
<dbReference type="Pfam" id="PF03401">
    <property type="entry name" value="TctC"/>
    <property type="match status" value="1"/>
</dbReference>
<sequence>MRLHRLTVLRGIGLALLLAALGAQAQEGQRYPAKPIRFIVPASAGGPSDVIARLIAERLTHSLGQPVLVENRPGASLILGTNAVAKADPDGYTLLFTTSTPIVMVPFTVKKVPYDVQKDFTAVSHVGTTPLVLYVNGSTPITNLRQLFDAARARPESANYGSYGNGSSAHVLGEFLIRQSGVKMVHVPYKGVAPELQDLVGGQLLTAVADIGSAAPLAKAGKIRPIAVTGTKRSPVLPDIATFAEQGIAGMEPFSPWWGLFAPQQTPRAIVDQLSAEVAKIVKVPEFNARLVSFGIDPSGTTSSQANELTRTEMAKWQLIIRDMPHISFD</sequence>
<gene>
    <name evidence="3" type="ORF">ACFQND_19980</name>
</gene>
<protein>
    <submittedName>
        <fullName evidence="3">Tripartite tricarboxylate transporter substrate binding protein</fullName>
    </submittedName>
</protein>
<dbReference type="SUPFAM" id="SSF53850">
    <property type="entry name" value="Periplasmic binding protein-like II"/>
    <property type="match status" value="1"/>
</dbReference>
<reference evidence="4" key="1">
    <citation type="journal article" date="2019" name="Int. J. Syst. Evol. Microbiol.">
        <title>The Global Catalogue of Microorganisms (GCM) 10K type strain sequencing project: providing services to taxonomists for standard genome sequencing and annotation.</title>
        <authorList>
            <consortium name="The Broad Institute Genomics Platform"/>
            <consortium name="The Broad Institute Genome Sequencing Center for Infectious Disease"/>
            <person name="Wu L."/>
            <person name="Ma J."/>
        </authorList>
    </citation>
    <scope>NUCLEOTIDE SEQUENCE [LARGE SCALE GENOMIC DNA]</scope>
    <source>
        <strain evidence="4">CCUG 39402</strain>
    </source>
</reference>
<comment type="similarity">
    <text evidence="1">Belongs to the UPF0065 (bug) family.</text>
</comment>
<evidence type="ECO:0000313" key="4">
    <source>
        <dbReference type="Proteomes" id="UP001596270"/>
    </source>
</evidence>
<dbReference type="PANTHER" id="PTHR42928">
    <property type="entry name" value="TRICARBOXYLATE-BINDING PROTEIN"/>
    <property type="match status" value="1"/>
</dbReference>
<dbReference type="Gene3D" id="3.40.190.150">
    <property type="entry name" value="Bordetella uptake gene, domain 1"/>
    <property type="match status" value="1"/>
</dbReference>
<keyword evidence="4" id="KW-1185">Reference proteome</keyword>
<dbReference type="InterPro" id="IPR042100">
    <property type="entry name" value="Bug_dom1"/>
</dbReference>
<evidence type="ECO:0000256" key="1">
    <source>
        <dbReference type="ARBA" id="ARBA00006987"/>
    </source>
</evidence>
<feature type="signal peptide" evidence="2">
    <location>
        <begin position="1"/>
        <end position="25"/>
    </location>
</feature>
<accession>A0ABW1U2M5</accession>
<comment type="caution">
    <text evidence="3">The sequence shown here is derived from an EMBL/GenBank/DDBJ whole genome shotgun (WGS) entry which is preliminary data.</text>
</comment>
<dbReference type="RefSeq" id="WP_371438140.1">
    <property type="nucleotide sequence ID" value="NZ_JBHSRS010000083.1"/>
</dbReference>
<dbReference type="PIRSF" id="PIRSF017082">
    <property type="entry name" value="YflP"/>
    <property type="match status" value="1"/>
</dbReference>
<name>A0ABW1U2M5_9BURK</name>
<dbReference type="CDD" id="cd13578">
    <property type="entry name" value="PBP2_Bug27"/>
    <property type="match status" value="1"/>
</dbReference>
<dbReference type="Gene3D" id="3.40.190.10">
    <property type="entry name" value="Periplasmic binding protein-like II"/>
    <property type="match status" value="1"/>
</dbReference>
<dbReference type="EMBL" id="JBHSRS010000083">
    <property type="protein sequence ID" value="MFC6283514.1"/>
    <property type="molecule type" value="Genomic_DNA"/>
</dbReference>
<dbReference type="InterPro" id="IPR005064">
    <property type="entry name" value="BUG"/>
</dbReference>
<dbReference type="Proteomes" id="UP001596270">
    <property type="component" value="Unassembled WGS sequence"/>
</dbReference>
<keyword evidence="2" id="KW-0732">Signal</keyword>
<evidence type="ECO:0000256" key="2">
    <source>
        <dbReference type="SAM" id="SignalP"/>
    </source>
</evidence>
<organism evidence="3 4">
    <name type="scientific">Polaromonas aquatica</name>
    <dbReference type="NCBI Taxonomy" id="332657"/>
    <lineage>
        <taxon>Bacteria</taxon>
        <taxon>Pseudomonadati</taxon>
        <taxon>Pseudomonadota</taxon>
        <taxon>Betaproteobacteria</taxon>
        <taxon>Burkholderiales</taxon>
        <taxon>Comamonadaceae</taxon>
        <taxon>Polaromonas</taxon>
    </lineage>
</organism>
<evidence type="ECO:0000313" key="3">
    <source>
        <dbReference type="EMBL" id="MFC6283514.1"/>
    </source>
</evidence>
<proteinExistence type="inferred from homology"/>
<feature type="chain" id="PRO_5046439504" evidence="2">
    <location>
        <begin position="26"/>
        <end position="330"/>
    </location>
</feature>